<proteinExistence type="predicted"/>
<accession>A0ABP6NAK6</accession>
<evidence type="ECO:0000313" key="2">
    <source>
        <dbReference type="Proteomes" id="UP001500320"/>
    </source>
</evidence>
<comment type="caution">
    <text evidence="1">The sequence shown here is derived from an EMBL/GenBank/DDBJ whole genome shotgun (WGS) entry which is preliminary data.</text>
</comment>
<keyword evidence="2" id="KW-1185">Reference proteome</keyword>
<dbReference type="EMBL" id="BAAAUT010000027">
    <property type="protein sequence ID" value="GAA3141851.1"/>
    <property type="molecule type" value="Genomic_DNA"/>
</dbReference>
<evidence type="ECO:0000313" key="1">
    <source>
        <dbReference type="EMBL" id="GAA3141851.1"/>
    </source>
</evidence>
<sequence length="56" mass="6033">MASGSDHCPIHAAERNVAGIQYLVEECRKRLVARAVPVRVVHRWAVALPAAGLLCA</sequence>
<protein>
    <submittedName>
        <fullName evidence="1">Uncharacterized protein</fullName>
    </submittedName>
</protein>
<dbReference type="Proteomes" id="UP001500320">
    <property type="component" value="Unassembled WGS sequence"/>
</dbReference>
<gene>
    <name evidence="1" type="ORF">GCM10010466_36030</name>
</gene>
<organism evidence="1 2">
    <name type="scientific">Planomonospora alba</name>
    <dbReference type="NCBI Taxonomy" id="161354"/>
    <lineage>
        <taxon>Bacteria</taxon>
        <taxon>Bacillati</taxon>
        <taxon>Actinomycetota</taxon>
        <taxon>Actinomycetes</taxon>
        <taxon>Streptosporangiales</taxon>
        <taxon>Streptosporangiaceae</taxon>
        <taxon>Planomonospora</taxon>
    </lineage>
</organism>
<name>A0ABP6NAK6_9ACTN</name>
<reference evidence="2" key="1">
    <citation type="journal article" date="2019" name="Int. J. Syst. Evol. Microbiol.">
        <title>The Global Catalogue of Microorganisms (GCM) 10K type strain sequencing project: providing services to taxonomists for standard genome sequencing and annotation.</title>
        <authorList>
            <consortium name="The Broad Institute Genomics Platform"/>
            <consortium name="The Broad Institute Genome Sequencing Center for Infectious Disease"/>
            <person name="Wu L."/>
            <person name="Ma J."/>
        </authorList>
    </citation>
    <scope>NUCLEOTIDE SEQUENCE [LARGE SCALE GENOMIC DNA]</scope>
    <source>
        <strain evidence="2">JCM 9373</strain>
    </source>
</reference>